<comment type="caution">
    <text evidence="1">The sequence shown here is derived from an EMBL/GenBank/DDBJ whole genome shotgun (WGS) entry which is preliminary data.</text>
</comment>
<keyword evidence="2" id="KW-1185">Reference proteome</keyword>
<gene>
    <name evidence="1" type="ORF">ECRASSUSDP1_LOCUS26440</name>
</gene>
<dbReference type="Proteomes" id="UP001295684">
    <property type="component" value="Unassembled WGS sequence"/>
</dbReference>
<sequence>MKKRSKCLEIAHEEGKINNKIHESIIKSTLLGLDYQASSVSFLLYKSMISKIKPRICIYLEKLKKFGNIQYTHEEVKAFDHDDTLDYKFAQKSLRSLIKSLKNRSTCKLLIKGSDQIWWFPNKAMISICAIINRGTQLMTFQKLSISRKQFQRIISSLSNCRKLRFQECKICTENIRFKAKFQRRINCLSMVDCGSKEYSDWAKHPQRVYGLLEGIAKSGLKGNLKVLEITLAKVDAETFKSWATELGLVDSGITFLDLGKGKSYQL</sequence>
<protein>
    <submittedName>
        <fullName evidence="1">Uncharacterized protein</fullName>
    </submittedName>
</protein>
<reference evidence="1" key="1">
    <citation type="submission" date="2023-07" db="EMBL/GenBank/DDBJ databases">
        <authorList>
            <consortium name="AG Swart"/>
            <person name="Singh M."/>
            <person name="Singh A."/>
            <person name="Seah K."/>
            <person name="Emmerich C."/>
        </authorList>
    </citation>
    <scope>NUCLEOTIDE SEQUENCE</scope>
    <source>
        <strain evidence="1">DP1</strain>
    </source>
</reference>
<name>A0AAD1Y4Z2_EUPCR</name>
<organism evidence="1 2">
    <name type="scientific">Euplotes crassus</name>
    <dbReference type="NCBI Taxonomy" id="5936"/>
    <lineage>
        <taxon>Eukaryota</taxon>
        <taxon>Sar</taxon>
        <taxon>Alveolata</taxon>
        <taxon>Ciliophora</taxon>
        <taxon>Intramacronucleata</taxon>
        <taxon>Spirotrichea</taxon>
        <taxon>Hypotrichia</taxon>
        <taxon>Euplotida</taxon>
        <taxon>Euplotidae</taxon>
        <taxon>Moneuplotes</taxon>
    </lineage>
</organism>
<proteinExistence type="predicted"/>
<dbReference type="AlphaFoldDB" id="A0AAD1Y4Z2"/>
<evidence type="ECO:0000313" key="2">
    <source>
        <dbReference type="Proteomes" id="UP001295684"/>
    </source>
</evidence>
<dbReference type="EMBL" id="CAMPGE010027252">
    <property type="protein sequence ID" value="CAI2384900.1"/>
    <property type="molecule type" value="Genomic_DNA"/>
</dbReference>
<accession>A0AAD1Y4Z2</accession>
<evidence type="ECO:0000313" key="1">
    <source>
        <dbReference type="EMBL" id="CAI2384900.1"/>
    </source>
</evidence>